<dbReference type="NCBIfam" id="NF001986">
    <property type="entry name" value="PRK00779.1"/>
    <property type="match status" value="1"/>
</dbReference>
<comment type="caution">
    <text evidence="11">The sequence shown here is derived from an EMBL/GenBank/DDBJ whole genome shotgun (WGS) entry which is preliminary data.</text>
</comment>
<dbReference type="EMBL" id="BAAADM010000057">
    <property type="protein sequence ID" value="GAA0448205.1"/>
    <property type="molecule type" value="Genomic_DNA"/>
</dbReference>
<dbReference type="InterPro" id="IPR006131">
    <property type="entry name" value="Asp_carbamoyltransf_Asp/Orn-bd"/>
</dbReference>
<dbReference type="InterPro" id="IPR002292">
    <property type="entry name" value="Orn/put_carbamltrans"/>
</dbReference>
<feature type="binding site" evidence="8">
    <location>
        <begin position="243"/>
        <end position="244"/>
    </location>
    <ligand>
        <name>L-ornithine</name>
        <dbReference type="ChEBI" id="CHEBI:46911"/>
    </ligand>
</feature>
<dbReference type="InterPro" id="IPR024904">
    <property type="entry name" value="OTCase_ArgI"/>
</dbReference>
<dbReference type="InterPro" id="IPR006130">
    <property type="entry name" value="Asp/Orn_carbamoylTrfase"/>
</dbReference>
<dbReference type="InterPro" id="IPR036901">
    <property type="entry name" value="Asp/Orn_carbamoylTrfase_sf"/>
</dbReference>
<feature type="binding site" evidence="8">
    <location>
        <position position="117"/>
    </location>
    <ligand>
        <name>carbamoyl phosphate</name>
        <dbReference type="ChEBI" id="CHEBI:58228"/>
    </ligand>
</feature>
<keyword evidence="12" id="KW-1185">Reference proteome</keyword>
<dbReference type="InterPro" id="IPR006132">
    <property type="entry name" value="Asp/Orn_carbamoyltranf_P-bd"/>
</dbReference>
<dbReference type="HAMAP" id="MF_01109">
    <property type="entry name" value="OTCase"/>
    <property type="match status" value="1"/>
</dbReference>
<evidence type="ECO:0000256" key="2">
    <source>
        <dbReference type="ARBA" id="ARBA00004975"/>
    </source>
</evidence>
<feature type="binding site" evidence="8">
    <location>
        <begin position="278"/>
        <end position="279"/>
    </location>
    <ligand>
        <name>carbamoyl phosphate</name>
        <dbReference type="ChEBI" id="CHEBI:58228"/>
    </ligand>
</feature>
<sequence>MGSEIEQGSIYKQLQGRHVLSLYDLTPAELVYLVDAADDMKTQHKAGKANRPLEGKTLGMLFEKPSTRTRLSFEIGIFQLGGMGMFLNTNDLHLGRGESVADTANVLSGYLNGIMLRTYDHEMIESFATHAHIPVINGLSDRHHPCQVLADLQTIREVKSGWNGVKLAYIGDGNNMAYSLLAGAAMTGMTISMASPEGYKPDSDAIQQASAVADKTGGHVEMTSDPQHAVKQADVIYTDVWKSMGQEKSNDREHAFAGYQVNRELINAARNDASFMHCLPANRGKEVTDDVMDGSQSVIFQQAENRLHAQKALMTALMG</sequence>
<evidence type="ECO:0000259" key="10">
    <source>
        <dbReference type="Pfam" id="PF02729"/>
    </source>
</evidence>
<comment type="function">
    <text evidence="1">Reversibly catalyzes the transfer of the carbamoyl group from carbamoyl phosphate (CP) to the N(epsilon) atom of ornithine (ORN) to produce L-citrulline.</text>
</comment>
<feature type="binding site" evidence="8">
    <location>
        <position position="306"/>
    </location>
    <ligand>
        <name>carbamoyl phosphate</name>
        <dbReference type="ChEBI" id="CHEBI:58228"/>
    </ligand>
</feature>
<dbReference type="PANTHER" id="PTHR45753:SF3">
    <property type="entry name" value="ORNITHINE TRANSCARBAMYLASE, MITOCHONDRIAL"/>
    <property type="match status" value="1"/>
</dbReference>
<evidence type="ECO:0000256" key="3">
    <source>
        <dbReference type="ARBA" id="ARBA00007805"/>
    </source>
</evidence>
<keyword evidence="8" id="KW-0963">Cytoplasm</keyword>
<organism evidence="11 12">
    <name type="scientific">Lentibacillus halophilus</name>
    <dbReference type="NCBI Taxonomy" id="295065"/>
    <lineage>
        <taxon>Bacteria</taxon>
        <taxon>Bacillati</taxon>
        <taxon>Bacillota</taxon>
        <taxon>Bacilli</taxon>
        <taxon>Bacillales</taxon>
        <taxon>Bacillaceae</taxon>
        <taxon>Lentibacillus</taxon>
    </lineage>
</organism>
<feature type="binding site" evidence="8">
    <location>
        <position position="239"/>
    </location>
    <ligand>
        <name>L-ornithine</name>
        <dbReference type="ChEBI" id="CHEBI:46911"/>
    </ligand>
</feature>
<evidence type="ECO:0000259" key="9">
    <source>
        <dbReference type="Pfam" id="PF00185"/>
    </source>
</evidence>
<gene>
    <name evidence="11" type="primary">argF</name>
    <name evidence="11" type="ORF">GCM10008983_27880</name>
</gene>
<evidence type="ECO:0000256" key="7">
    <source>
        <dbReference type="ARBA" id="ARBA00048772"/>
    </source>
</evidence>
<accession>A0ABN0ZIK6</accession>
<dbReference type="Pfam" id="PF02729">
    <property type="entry name" value="OTCace_N"/>
    <property type="match status" value="1"/>
</dbReference>
<feature type="binding site" evidence="8">
    <location>
        <position position="175"/>
    </location>
    <ligand>
        <name>L-ornithine</name>
        <dbReference type="ChEBI" id="CHEBI:46911"/>
    </ligand>
</feature>
<evidence type="ECO:0000256" key="6">
    <source>
        <dbReference type="ARBA" id="ARBA00022679"/>
    </source>
</evidence>
<dbReference type="Proteomes" id="UP001501459">
    <property type="component" value="Unassembled WGS sequence"/>
</dbReference>
<evidence type="ECO:0000256" key="4">
    <source>
        <dbReference type="ARBA" id="ARBA00013007"/>
    </source>
</evidence>
<dbReference type="PROSITE" id="PS00097">
    <property type="entry name" value="CARBAMOYLTRANSFERASE"/>
    <property type="match status" value="1"/>
</dbReference>
<dbReference type="PANTHER" id="PTHR45753">
    <property type="entry name" value="ORNITHINE CARBAMOYLTRANSFERASE, MITOCHONDRIAL"/>
    <property type="match status" value="1"/>
</dbReference>
<dbReference type="SUPFAM" id="SSF53671">
    <property type="entry name" value="Aspartate/ornithine carbamoyltransferase"/>
    <property type="match status" value="1"/>
</dbReference>
<feature type="domain" description="Aspartate/ornithine carbamoyltransferase carbamoyl-P binding" evidence="10">
    <location>
        <begin position="17"/>
        <end position="157"/>
    </location>
</feature>
<dbReference type="PRINTS" id="PR00102">
    <property type="entry name" value="OTCASE"/>
</dbReference>
<comment type="caution">
    <text evidence="8">Lacks conserved residue(s) required for the propagation of feature annotation.</text>
</comment>
<reference evidence="11 12" key="1">
    <citation type="journal article" date="2019" name="Int. J. Syst. Evol. Microbiol.">
        <title>The Global Catalogue of Microorganisms (GCM) 10K type strain sequencing project: providing services to taxonomists for standard genome sequencing and annotation.</title>
        <authorList>
            <consortium name="The Broad Institute Genomics Platform"/>
            <consortium name="The Broad Institute Genome Sequencing Center for Infectious Disease"/>
            <person name="Wu L."/>
            <person name="Ma J."/>
        </authorList>
    </citation>
    <scope>NUCLEOTIDE SEQUENCE [LARGE SCALE GENOMIC DNA]</scope>
    <source>
        <strain evidence="11 12">JCM 12149</strain>
    </source>
</reference>
<evidence type="ECO:0000256" key="8">
    <source>
        <dbReference type="HAMAP-Rule" id="MF_01109"/>
    </source>
</evidence>
<feature type="domain" description="Aspartate/ornithine carbamoyltransferase Asp/Orn-binding" evidence="9">
    <location>
        <begin position="163"/>
        <end position="316"/>
    </location>
</feature>
<evidence type="ECO:0000313" key="11">
    <source>
        <dbReference type="EMBL" id="GAA0448205.1"/>
    </source>
</evidence>
<evidence type="ECO:0000313" key="12">
    <source>
        <dbReference type="Proteomes" id="UP001501459"/>
    </source>
</evidence>
<dbReference type="NCBIfam" id="TIGR00658">
    <property type="entry name" value="orni_carb_tr"/>
    <property type="match status" value="1"/>
</dbReference>
<dbReference type="EC" id="2.1.3.3" evidence="4 8"/>
<proteinExistence type="inferred from homology"/>
<evidence type="ECO:0000256" key="1">
    <source>
        <dbReference type="ARBA" id="ARBA00003822"/>
    </source>
</evidence>
<feature type="binding site" evidence="8">
    <location>
        <begin position="66"/>
        <end position="69"/>
    </location>
    <ligand>
        <name>carbamoyl phosphate</name>
        <dbReference type="ChEBI" id="CHEBI:58228"/>
    </ligand>
</feature>
<comment type="subcellular location">
    <subcellularLocation>
        <location evidence="8">Cytoplasm</location>
    </subcellularLocation>
</comment>
<dbReference type="RefSeq" id="WP_343754296.1">
    <property type="nucleotide sequence ID" value="NZ_BAAADM010000057.1"/>
</dbReference>
<keyword evidence="6 8" id="KW-0808">Transferase</keyword>
<feature type="binding site" evidence="8">
    <location>
        <begin position="144"/>
        <end position="147"/>
    </location>
    <ligand>
        <name>carbamoyl phosphate</name>
        <dbReference type="ChEBI" id="CHEBI:58228"/>
    </ligand>
</feature>
<comment type="pathway">
    <text evidence="2">Amino-acid biosynthesis; L-arginine biosynthesis; L-arginine from L-ornithine and carbamoyl phosphate: step 1/3.</text>
</comment>
<protein>
    <recommendedName>
        <fullName evidence="5 8">Ornithine carbamoyltransferase</fullName>
        <shortName evidence="8">OTCase</shortName>
        <ecNumber evidence="4 8">2.1.3.3</ecNumber>
    </recommendedName>
</protein>
<dbReference type="PRINTS" id="PR00100">
    <property type="entry name" value="AOTCASE"/>
</dbReference>
<name>A0ABN0ZIK6_9BACI</name>
<dbReference type="Gene3D" id="3.40.50.1370">
    <property type="entry name" value="Aspartate/ornithine carbamoyltransferase"/>
    <property type="match status" value="2"/>
</dbReference>
<dbReference type="Pfam" id="PF00185">
    <property type="entry name" value="OTCace"/>
    <property type="match status" value="1"/>
</dbReference>
<comment type="catalytic activity">
    <reaction evidence="7 8">
        <text>carbamoyl phosphate + L-ornithine = L-citrulline + phosphate + H(+)</text>
        <dbReference type="Rhea" id="RHEA:19513"/>
        <dbReference type="ChEBI" id="CHEBI:15378"/>
        <dbReference type="ChEBI" id="CHEBI:43474"/>
        <dbReference type="ChEBI" id="CHEBI:46911"/>
        <dbReference type="ChEBI" id="CHEBI:57743"/>
        <dbReference type="ChEBI" id="CHEBI:58228"/>
        <dbReference type="EC" id="2.1.3.3"/>
    </reaction>
</comment>
<evidence type="ECO:0000256" key="5">
    <source>
        <dbReference type="ARBA" id="ARBA00016634"/>
    </source>
</evidence>
<comment type="similarity">
    <text evidence="3 8">Belongs to the aspartate/ornithine carbamoyltransferase superfamily. OTCase family.</text>
</comment>